<accession>A0A0A1UA72</accession>
<dbReference type="GeneID" id="14888982"/>
<name>A0A0A1UA72_ENTIV</name>
<feature type="transmembrane region" description="Helical" evidence="1">
    <location>
        <begin position="169"/>
        <end position="186"/>
    </location>
</feature>
<sequence>MNKALKYLMLPLDNFPRLCLTAFLFNFASYFYWLVVPLMCVDQGGSTLDLSLLQTVAFVIYSILSPFCGKLGDVFNSFIIIRVAMCFFVAAVAVILIFPRTFFVLYISVALWPFCTSCYWPITTGTCGLEAELGCENRNASLYQVSWSIGKSLGFLLGGILKGALGTNALYICIAIVAVNMVIYPYRHPKKLRERLAKEKAEKTKTKKDVKVEVTLEKNTTPSIKEDHPLNIAASSPFAPTHQSETTDVEIPTEVLHQLNGEQPPETPIEVPTTKTVDDSNLSDLQKLKLKWNSLDLKNKTYIYIGYILQLGIYGTSAILTNSYVKLAQDKDITIPIGSNPLEMYIGITFFFYFIAQTIVMICMSFTTIWIYMRSLIFLVQLFYLAFLFCLSMSSQPYVNWVLAFFGGLAGGFAYQTSTYYSMRASESSKSMFVGISECIGGLGNALLPLFSGLLCTFMSDNYIQIYISIIFVLFCCIAEEIVYHSAHFINEKRQEKRIDPKDVVAHHSPEVQIELADNAKEDK</sequence>
<feature type="transmembrane region" description="Helical" evidence="1">
    <location>
        <begin position="79"/>
        <end position="98"/>
    </location>
</feature>
<dbReference type="OrthoDB" id="28265at2759"/>
<feature type="transmembrane region" description="Helical" evidence="1">
    <location>
        <begin position="15"/>
        <end position="35"/>
    </location>
</feature>
<dbReference type="InterPro" id="IPR036259">
    <property type="entry name" value="MFS_trans_sf"/>
</dbReference>
<dbReference type="Gene3D" id="1.20.1250.20">
    <property type="entry name" value="MFS general substrate transporter like domains"/>
    <property type="match status" value="1"/>
</dbReference>
<keyword evidence="3" id="KW-1185">Reference proteome</keyword>
<organism evidence="2 3">
    <name type="scientific">Entamoeba invadens IP1</name>
    <dbReference type="NCBI Taxonomy" id="370355"/>
    <lineage>
        <taxon>Eukaryota</taxon>
        <taxon>Amoebozoa</taxon>
        <taxon>Evosea</taxon>
        <taxon>Archamoebae</taxon>
        <taxon>Mastigamoebida</taxon>
        <taxon>Entamoebidae</taxon>
        <taxon>Entamoeba</taxon>
    </lineage>
</organism>
<proteinExistence type="predicted"/>
<dbReference type="PANTHER" id="PTHR43129:SF1">
    <property type="entry name" value="FOSMIDOMYCIN RESISTANCE PROTEIN"/>
    <property type="match status" value="1"/>
</dbReference>
<dbReference type="EMBL" id="KB206537">
    <property type="protein sequence ID" value="ELP90061.1"/>
    <property type="molecule type" value="Genomic_DNA"/>
</dbReference>
<dbReference type="AlphaFoldDB" id="A0A0A1UA72"/>
<feature type="transmembrane region" description="Helical" evidence="1">
    <location>
        <begin position="376"/>
        <end position="395"/>
    </location>
</feature>
<dbReference type="GO" id="GO:0022857">
    <property type="term" value="F:transmembrane transporter activity"/>
    <property type="evidence" value="ECO:0007669"/>
    <property type="project" value="InterPro"/>
</dbReference>
<dbReference type="VEuPathDB" id="AmoebaDB:EIN_404550"/>
<dbReference type="Proteomes" id="UP000014680">
    <property type="component" value="Unassembled WGS sequence"/>
</dbReference>
<feature type="transmembrane region" description="Helical" evidence="1">
    <location>
        <begin position="464"/>
        <end position="484"/>
    </location>
</feature>
<feature type="transmembrane region" description="Helical" evidence="1">
    <location>
        <begin position="301"/>
        <end position="324"/>
    </location>
</feature>
<feature type="transmembrane region" description="Helical" evidence="1">
    <location>
        <begin position="344"/>
        <end position="364"/>
    </location>
</feature>
<protein>
    <recommendedName>
        <fullName evidence="4">Major facilitator superfamily (MFS) profile domain-containing protein</fullName>
    </recommendedName>
</protein>
<evidence type="ECO:0000256" key="1">
    <source>
        <dbReference type="SAM" id="Phobius"/>
    </source>
</evidence>
<feature type="transmembrane region" description="Helical" evidence="1">
    <location>
        <begin position="433"/>
        <end position="452"/>
    </location>
</feature>
<dbReference type="KEGG" id="eiv:EIN_404550"/>
<dbReference type="Pfam" id="PF07690">
    <property type="entry name" value="MFS_1"/>
    <property type="match status" value="1"/>
</dbReference>
<keyword evidence="1" id="KW-0812">Transmembrane</keyword>
<keyword evidence="1" id="KW-1133">Transmembrane helix</keyword>
<reference evidence="2 3" key="1">
    <citation type="submission" date="2012-10" db="EMBL/GenBank/DDBJ databases">
        <authorList>
            <person name="Zafar N."/>
            <person name="Inman J."/>
            <person name="Hall N."/>
            <person name="Lorenzi H."/>
            <person name="Caler E."/>
        </authorList>
    </citation>
    <scope>NUCLEOTIDE SEQUENCE [LARGE SCALE GENOMIC DNA]</scope>
    <source>
        <strain evidence="2 3">IP1</strain>
    </source>
</reference>
<dbReference type="InterPro" id="IPR011701">
    <property type="entry name" value="MFS"/>
</dbReference>
<feature type="transmembrane region" description="Helical" evidence="1">
    <location>
        <begin position="401"/>
        <end position="421"/>
    </location>
</feature>
<gene>
    <name evidence="2" type="ORF">EIN_404550</name>
</gene>
<dbReference type="GO" id="GO:0005886">
    <property type="term" value="C:plasma membrane"/>
    <property type="evidence" value="ECO:0007669"/>
    <property type="project" value="TreeGrafter"/>
</dbReference>
<dbReference type="PANTHER" id="PTHR43129">
    <property type="entry name" value="FOSMIDOMYCIN RESISTANCE PROTEIN"/>
    <property type="match status" value="1"/>
</dbReference>
<keyword evidence="1" id="KW-0472">Membrane</keyword>
<dbReference type="OMA" id="QTIVMIC"/>
<evidence type="ECO:0000313" key="2">
    <source>
        <dbReference type="EMBL" id="ELP90061.1"/>
    </source>
</evidence>
<dbReference type="SUPFAM" id="SSF103473">
    <property type="entry name" value="MFS general substrate transporter"/>
    <property type="match status" value="1"/>
</dbReference>
<evidence type="ECO:0000313" key="3">
    <source>
        <dbReference type="Proteomes" id="UP000014680"/>
    </source>
</evidence>
<dbReference type="RefSeq" id="XP_004256832.1">
    <property type="nucleotide sequence ID" value="XM_004256784.1"/>
</dbReference>
<evidence type="ECO:0008006" key="4">
    <source>
        <dbReference type="Google" id="ProtNLM"/>
    </source>
</evidence>
<feature type="transmembrane region" description="Helical" evidence="1">
    <location>
        <begin position="103"/>
        <end position="122"/>
    </location>
</feature>
<feature type="transmembrane region" description="Helical" evidence="1">
    <location>
        <begin position="47"/>
        <end position="67"/>
    </location>
</feature>